<name>A0A1M5HXG1_9FLAO</name>
<keyword evidence="1" id="KW-0812">Transmembrane</keyword>
<keyword evidence="1" id="KW-1133">Transmembrane helix</keyword>
<protein>
    <submittedName>
        <fullName evidence="2">Uncharacterized protein</fullName>
    </submittedName>
</protein>
<dbReference type="EMBL" id="FQWF01000003">
    <property type="protein sequence ID" value="SHG20676.1"/>
    <property type="molecule type" value="Genomic_DNA"/>
</dbReference>
<keyword evidence="3" id="KW-1185">Reference proteome</keyword>
<evidence type="ECO:0000313" key="3">
    <source>
        <dbReference type="Proteomes" id="UP000184020"/>
    </source>
</evidence>
<dbReference type="InterPro" id="IPR045385">
    <property type="entry name" value="DUF6526"/>
</dbReference>
<gene>
    <name evidence="2" type="ORF">SAMN05444372_103177</name>
</gene>
<evidence type="ECO:0000313" key="2">
    <source>
        <dbReference type="EMBL" id="SHG20676.1"/>
    </source>
</evidence>
<accession>A0A1M5HXG1</accession>
<feature type="transmembrane region" description="Helical" evidence="1">
    <location>
        <begin position="79"/>
        <end position="98"/>
    </location>
</feature>
<reference evidence="3" key="1">
    <citation type="submission" date="2016-11" db="EMBL/GenBank/DDBJ databases">
        <authorList>
            <person name="Varghese N."/>
            <person name="Submissions S."/>
        </authorList>
    </citation>
    <scope>NUCLEOTIDE SEQUENCE [LARGE SCALE GENOMIC DNA]</scope>
    <source>
        <strain evidence="3">DSM 17659</strain>
    </source>
</reference>
<organism evidence="2 3">
    <name type="scientific">Flavobacterium micromati</name>
    <dbReference type="NCBI Taxonomy" id="229205"/>
    <lineage>
        <taxon>Bacteria</taxon>
        <taxon>Pseudomonadati</taxon>
        <taxon>Bacteroidota</taxon>
        <taxon>Flavobacteriia</taxon>
        <taxon>Flavobacteriales</taxon>
        <taxon>Flavobacteriaceae</taxon>
        <taxon>Flavobacterium</taxon>
    </lineage>
</organism>
<keyword evidence="1" id="KW-0472">Membrane</keyword>
<sequence>MPGIVLPTKSALNFCFIYKILHALQTDGFTVPLKKILMKTQSYKNHIRFYPPHHFVYYPIIIAFLSFSVFFAFTTKDVILWSFISAIFIILFCLAFMLRQHYALTLQNRIVRLELRYRYLAVTGKKLEDIEEQLNDDQLFALRFAADIELEELVQQVLTKNLSGDKIKKSIQYWKGDYERV</sequence>
<proteinExistence type="predicted"/>
<dbReference type="Pfam" id="PF20136">
    <property type="entry name" value="DUF6526"/>
    <property type="match status" value="1"/>
</dbReference>
<dbReference type="AlphaFoldDB" id="A0A1M5HXG1"/>
<dbReference type="Proteomes" id="UP000184020">
    <property type="component" value="Unassembled WGS sequence"/>
</dbReference>
<evidence type="ECO:0000256" key="1">
    <source>
        <dbReference type="SAM" id="Phobius"/>
    </source>
</evidence>
<dbReference type="STRING" id="229205.SAMN05444372_103177"/>
<feature type="transmembrane region" description="Helical" evidence="1">
    <location>
        <begin position="55"/>
        <end position="73"/>
    </location>
</feature>